<dbReference type="RefSeq" id="WP_322346237.1">
    <property type="nucleotide sequence ID" value="NZ_CP129968.2"/>
</dbReference>
<sequence>MRNKIQTLALLILISTTAFSQETQTSPTLNFTGSSPSLSKGTINTEVLTAIIQKKQEEIKQRVFKNTIISQFNNSENNYKKRLNNFATYNYLYSLMDILTSGKNKKVMTKSAIEKSAEFGFIFGLAIYTNPDIVKGAKITSFDTNKKGIPNYNRYEIDEASVHKFNVIIDMVYSIIIEPQNETIIQELFKFDDSISDLNFRIWNEKDNTFEKEKRYAQDSDPNNQIYSIQQLENLKLTTENKIKNLFENLNSLNLLKNEIQSINKGELKAKILNKYPSIGEAESKNISDDFKNKIESLLKSLDELTASEITMKINELQDKFDFLLNDNQKLLITKLTSFIDFNYDEYRQIYNFFSGLHKVNFKDFSLTQKQYNALKFILIKFINVAKNHYPNDVISTMLELLLENTIVEYNEYGNLVNNDSNSESIGYLYVDIESLIYTLDQNFSSETKRGITKYITPFFSIGTNYASFNESNSLISNNDGTQSSLSNLYFASEKLGLKWKVWNWKYTHAFKAGESFNYYGRTTHWFRPQEEPLISDFHFVAYGSGLLYNLVDLKSENNFNYAVVGAGIGITFFNGLCVNVSIASPIIDKKIDNDFINFGFDIPIIEYISALTNKK</sequence>
<reference evidence="3" key="1">
    <citation type="submission" date="2023-08" db="EMBL/GenBank/DDBJ databases">
        <title>Comparative genomics and taxonomic characterization of three novel marine species of genus Marivirga.</title>
        <authorList>
            <person name="Muhammad N."/>
            <person name="Kim S.-G."/>
        </authorList>
    </citation>
    <scope>NUCLEOTIDE SEQUENCE</scope>
    <source>
        <strain evidence="3">BKB1-2</strain>
    </source>
</reference>
<evidence type="ECO:0000256" key="2">
    <source>
        <dbReference type="SAM" id="SignalP"/>
    </source>
</evidence>
<evidence type="ECO:0000313" key="3">
    <source>
        <dbReference type="EMBL" id="WNB17054.1"/>
    </source>
</evidence>
<dbReference type="KEGG" id="marp:QYS47_32750"/>
<feature type="chain" id="PRO_5041344757" evidence="2">
    <location>
        <begin position="21"/>
        <end position="616"/>
    </location>
</feature>
<protein>
    <submittedName>
        <fullName evidence="3">Uncharacterized protein</fullName>
    </submittedName>
</protein>
<feature type="coiled-coil region" evidence="1">
    <location>
        <begin position="288"/>
        <end position="334"/>
    </location>
</feature>
<dbReference type="EMBL" id="CP129968">
    <property type="protein sequence ID" value="WNB17054.1"/>
    <property type="molecule type" value="Genomic_DNA"/>
</dbReference>
<dbReference type="AlphaFoldDB" id="A0AA51ZUU3"/>
<accession>A0AA51ZUU3</accession>
<gene>
    <name evidence="3" type="ORF">QYS47_32750</name>
</gene>
<feature type="signal peptide" evidence="2">
    <location>
        <begin position="1"/>
        <end position="20"/>
    </location>
</feature>
<organism evidence="3">
    <name type="scientific">Marivirga arenosa</name>
    <dbReference type="NCBI Taxonomy" id="3059076"/>
    <lineage>
        <taxon>Bacteria</taxon>
        <taxon>Pseudomonadati</taxon>
        <taxon>Bacteroidota</taxon>
        <taxon>Cytophagia</taxon>
        <taxon>Cytophagales</taxon>
        <taxon>Marivirgaceae</taxon>
        <taxon>Marivirga</taxon>
    </lineage>
</organism>
<dbReference type="Proteomes" id="UP001232019">
    <property type="component" value="Chromosome"/>
</dbReference>
<evidence type="ECO:0000256" key="1">
    <source>
        <dbReference type="SAM" id="Coils"/>
    </source>
</evidence>
<proteinExistence type="predicted"/>
<keyword evidence="1" id="KW-0175">Coiled coil</keyword>
<keyword evidence="2" id="KW-0732">Signal</keyword>
<name>A0AA51ZUU3_9BACT</name>